<organism evidence="1 2">
    <name type="scientific">Acaryochloris marina (strain MBIC 11017)</name>
    <dbReference type="NCBI Taxonomy" id="329726"/>
    <lineage>
        <taxon>Bacteria</taxon>
        <taxon>Bacillati</taxon>
        <taxon>Cyanobacteriota</taxon>
        <taxon>Cyanophyceae</taxon>
        <taxon>Acaryochloridales</taxon>
        <taxon>Acaryochloridaceae</taxon>
        <taxon>Acaryochloris</taxon>
    </lineage>
</organism>
<evidence type="ECO:0000313" key="2">
    <source>
        <dbReference type="Proteomes" id="UP000000268"/>
    </source>
</evidence>
<sequence>MPALRSVLSVLRVQWAGLYGETPFQDDLRFTRLWQHSPQGLWQVIIGHSSVIQSNASSQSVPQD</sequence>
<dbReference type="RefSeq" id="WP_012164055.1">
    <property type="nucleotide sequence ID" value="NC_009925.1"/>
</dbReference>
<dbReference type="KEGG" id="amr:AM1_3678"/>
<reference evidence="1 2" key="1">
    <citation type="journal article" date="2008" name="Proc. Natl. Acad. Sci. U.S.A.">
        <title>Niche adaptation and genome expansion in the chlorophyll d-producing cyanobacterium Acaryochloris marina.</title>
        <authorList>
            <person name="Swingley W.D."/>
            <person name="Chen M."/>
            <person name="Cheung P.C."/>
            <person name="Conrad A.L."/>
            <person name="Dejesa L.C."/>
            <person name="Hao J."/>
            <person name="Honchak B.M."/>
            <person name="Karbach L.E."/>
            <person name="Kurdoglu A."/>
            <person name="Lahiri S."/>
            <person name="Mastrian S.D."/>
            <person name="Miyashita H."/>
            <person name="Page L."/>
            <person name="Ramakrishna P."/>
            <person name="Satoh S."/>
            <person name="Sattley W.M."/>
            <person name="Shimada Y."/>
            <person name="Taylor H.L."/>
            <person name="Tomo T."/>
            <person name="Tsuchiya T."/>
            <person name="Wang Z.T."/>
            <person name="Raymond J."/>
            <person name="Mimuro M."/>
            <person name="Blankenship R.E."/>
            <person name="Touchman J.W."/>
        </authorList>
    </citation>
    <scope>NUCLEOTIDE SEQUENCE [LARGE SCALE GENOMIC DNA]</scope>
    <source>
        <strain evidence="2">MBIC 11017</strain>
    </source>
</reference>
<dbReference type="EMBL" id="CP000828">
    <property type="protein sequence ID" value="ABW28668.1"/>
    <property type="molecule type" value="Genomic_DNA"/>
</dbReference>
<dbReference type="HOGENOM" id="CLU_2857326_0_0_3"/>
<dbReference type="AlphaFoldDB" id="B0C4C4"/>
<evidence type="ECO:0000313" key="1">
    <source>
        <dbReference type="EMBL" id="ABW28668.1"/>
    </source>
</evidence>
<dbReference type="STRING" id="329726.AM1_3678"/>
<accession>B0C4C4</accession>
<protein>
    <submittedName>
        <fullName evidence="1">Uncharacterized protein</fullName>
    </submittedName>
</protein>
<dbReference type="Proteomes" id="UP000000268">
    <property type="component" value="Chromosome"/>
</dbReference>
<dbReference type="Gene3D" id="3.10.450.50">
    <property type="match status" value="1"/>
</dbReference>
<proteinExistence type="predicted"/>
<keyword evidence="2" id="KW-1185">Reference proteome</keyword>
<gene>
    <name evidence="1" type="ordered locus">AM1_3678</name>
</gene>
<name>B0C4C4_ACAM1</name>